<name>A0A6H1ZPL7_9ZZZZ</name>
<dbReference type="AlphaFoldDB" id="A0A6H1ZPL7"/>
<dbReference type="EMBL" id="MT142384">
    <property type="protein sequence ID" value="QJA79528.1"/>
    <property type="molecule type" value="Genomic_DNA"/>
</dbReference>
<organism evidence="1">
    <name type="scientific">viral metagenome</name>
    <dbReference type="NCBI Taxonomy" id="1070528"/>
    <lineage>
        <taxon>unclassified sequences</taxon>
        <taxon>metagenomes</taxon>
        <taxon>organismal metagenomes</taxon>
    </lineage>
</organism>
<protein>
    <submittedName>
        <fullName evidence="1">Uncharacterized protein</fullName>
    </submittedName>
</protein>
<evidence type="ECO:0000313" key="3">
    <source>
        <dbReference type="EMBL" id="QJA79528.1"/>
    </source>
</evidence>
<proteinExistence type="predicted"/>
<evidence type="ECO:0000313" key="2">
    <source>
        <dbReference type="EMBL" id="QJA67710.1"/>
    </source>
</evidence>
<accession>A0A6H1ZPL7</accession>
<dbReference type="EMBL" id="MT141575">
    <property type="protein sequence ID" value="QJA67710.1"/>
    <property type="molecule type" value="Genomic_DNA"/>
</dbReference>
<dbReference type="EMBL" id="MT144140">
    <property type="protein sequence ID" value="QJA49514.1"/>
    <property type="molecule type" value="Genomic_DNA"/>
</dbReference>
<evidence type="ECO:0000313" key="1">
    <source>
        <dbReference type="EMBL" id="QJA49514.1"/>
    </source>
</evidence>
<gene>
    <name evidence="3" type="ORF">MM415A00869_0026</name>
    <name evidence="2" type="ORF">MM415B00170_0019</name>
    <name evidence="1" type="ORF">TM448A01387_0016</name>
</gene>
<reference evidence="1" key="1">
    <citation type="submission" date="2020-03" db="EMBL/GenBank/DDBJ databases">
        <title>The deep terrestrial virosphere.</title>
        <authorList>
            <person name="Holmfeldt K."/>
            <person name="Nilsson E."/>
            <person name="Simone D."/>
            <person name="Lopez-Fernandez M."/>
            <person name="Wu X."/>
            <person name="de Brujin I."/>
            <person name="Lundin D."/>
            <person name="Andersson A."/>
            <person name="Bertilsson S."/>
            <person name="Dopson M."/>
        </authorList>
    </citation>
    <scope>NUCLEOTIDE SEQUENCE</scope>
    <source>
        <strain evidence="3">MM415A00869</strain>
        <strain evidence="2">MM415B00170</strain>
        <strain evidence="1">TM448A01387</strain>
    </source>
</reference>
<sequence length="141" mass="16450">MKKPNPPSNFEEVENFVREKGLCVDPKWFWSAFGVNDWHDTKGNPVLNWKMKLYNLDKLQRSWGQVHKCKVSKCENPGVYDAGRDRDGHPLYLCIDHKPGWKPALPVELLEPLKTVPEEPKVNFNNVRNKQMNDLYGETNE</sequence>